<accession>A0A6G9XMU8</accession>
<organism evidence="2 3">
    <name type="scientific">Nocardia brasiliensis</name>
    <dbReference type="NCBI Taxonomy" id="37326"/>
    <lineage>
        <taxon>Bacteria</taxon>
        <taxon>Bacillati</taxon>
        <taxon>Actinomycetota</taxon>
        <taxon>Actinomycetes</taxon>
        <taxon>Mycobacteriales</taxon>
        <taxon>Nocardiaceae</taxon>
        <taxon>Nocardia</taxon>
    </lineage>
</organism>
<evidence type="ECO:0008006" key="4">
    <source>
        <dbReference type="Google" id="ProtNLM"/>
    </source>
</evidence>
<dbReference type="AlphaFoldDB" id="A0A6G9XMU8"/>
<reference evidence="2 3" key="1">
    <citation type="journal article" date="2019" name="ACS Chem. Biol.">
        <title>Identification and Mobilization of a Cryptic Antibiotic Biosynthesis Gene Locus from a Human-Pathogenic Nocardia Isolate.</title>
        <authorList>
            <person name="Herisse M."/>
            <person name="Ishida K."/>
            <person name="Porter J.L."/>
            <person name="Howden B."/>
            <person name="Hertweck C."/>
            <person name="Stinear T.P."/>
            <person name="Pidot S.J."/>
        </authorList>
    </citation>
    <scope>NUCLEOTIDE SEQUENCE [LARGE SCALE GENOMIC DNA]</scope>
    <source>
        <strain evidence="2 3">AUSMDU00024985</strain>
    </source>
</reference>
<feature type="chain" id="PRO_5026184161" description="Secreted protein" evidence="1">
    <location>
        <begin position="38"/>
        <end position="106"/>
    </location>
</feature>
<dbReference type="Proteomes" id="UP000501705">
    <property type="component" value="Chromosome"/>
</dbReference>
<gene>
    <name evidence="2" type="ORF">F5X71_07720</name>
</gene>
<evidence type="ECO:0000256" key="1">
    <source>
        <dbReference type="SAM" id="SignalP"/>
    </source>
</evidence>
<name>A0A6G9XMU8_NOCBR</name>
<dbReference type="EMBL" id="CP046171">
    <property type="protein sequence ID" value="QIS02218.1"/>
    <property type="molecule type" value="Genomic_DNA"/>
</dbReference>
<keyword evidence="1" id="KW-0732">Signal</keyword>
<feature type="signal peptide" evidence="1">
    <location>
        <begin position="1"/>
        <end position="37"/>
    </location>
</feature>
<evidence type="ECO:0000313" key="2">
    <source>
        <dbReference type="EMBL" id="QIS02218.1"/>
    </source>
</evidence>
<proteinExistence type="predicted"/>
<dbReference type="RefSeq" id="WP_167461321.1">
    <property type="nucleotide sequence ID" value="NZ_CP046171.1"/>
</dbReference>
<protein>
    <recommendedName>
        <fullName evidence="4">Secreted protein</fullName>
    </recommendedName>
</protein>
<evidence type="ECO:0000313" key="3">
    <source>
        <dbReference type="Proteomes" id="UP000501705"/>
    </source>
</evidence>
<sequence>MSSKPAYRSRFNRILAASAVATSVVLGGVALASGANAEPDFDISQLRPCTEYMDADGNMAPGVEACLPVDPFTEPDLTVAQRLHLLNPESPIYQQMVQEIMDKYGK</sequence>